<evidence type="ECO:0000313" key="2">
    <source>
        <dbReference type="Proteomes" id="UP000826195"/>
    </source>
</evidence>
<accession>A0AAV7J9L5</accession>
<evidence type="ECO:0000313" key="1">
    <source>
        <dbReference type="EMBL" id="KAH0568753.1"/>
    </source>
</evidence>
<gene>
    <name evidence="1" type="ORF">KQX54_021443</name>
</gene>
<name>A0AAV7J9L5_COTGL</name>
<organism evidence="1 2">
    <name type="scientific">Cotesia glomerata</name>
    <name type="common">Lepidopteran parasitic wasp</name>
    <name type="synonym">Apanteles glomeratus</name>
    <dbReference type="NCBI Taxonomy" id="32391"/>
    <lineage>
        <taxon>Eukaryota</taxon>
        <taxon>Metazoa</taxon>
        <taxon>Ecdysozoa</taxon>
        <taxon>Arthropoda</taxon>
        <taxon>Hexapoda</taxon>
        <taxon>Insecta</taxon>
        <taxon>Pterygota</taxon>
        <taxon>Neoptera</taxon>
        <taxon>Endopterygota</taxon>
        <taxon>Hymenoptera</taxon>
        <taxon>Apocrita</taxon>
        <taxon>Ichneumonoidea</taxon>
        <taxon>Braconidae</taxon>
        <taxon>Microgastrinae</taxon>
        <taxon>Cotesia</taxon>
    </lineage>
</organism>
<protein>
    <submittedName>
        <fullName evidence="1">Uncharacterized protein</fullName>
    </submittedName>
</protein>
<dbReference type="AlphaFoldDB" id="A0AAV7J9L5"/>
<dbReference type="Proteomes" id="UP000826195">
    <property type="component" value="Unassembled WGS sequence"/>
</dbReference>
<dbReference type="EMBL" id="JAHXZJ010000001">
    <property type="protein sequence ID" value="KAH0568753.1"/>
    <property type="molecule type" value="Genomic_DNA"/>
</dbReference>
<proteinExistence type="predicted"/>
<sequence>MRLKVPAAERYGERWTGPSTAHDSPSYTLLFRMKEAQVHRAIQRVLFWGCSRYIAWTTFYIERDKTRLYLTQSPALLPGVESVRVTAVLAGHNAREKRQ</sequence>
<keyword evidence="2" id="KW-1185">Reference proteome</keyword>
<reference evidence="1 2" key="1">
    <citation type="journal article" date="2021" name="J. Hered.">
        <title>A chromosome-level genome assembly of the parasitoid wasp, Cotesia glomerata (Hymenoptera: Braconidae).</title>
        <authorList>
            <person name="Pinto B.J."/>
            <person name="Weis J.J."/>
            <person name="Gamble T."/>
            <person name="Ode P.J."/>
            <person name="Paul R."/>
            <person name="Zaspel J.M."/>
        </authorList>
    </citation>
    <scope>NUCLEOTIDE SEQUENCE [LARGE SCALE GENOMIC DNA]</scope>
    <source>
        <strain evidence="1">CgM1</strain>
    </source>
</reference>
<comment type="caution">
    <text evidence="1">The sequence shown here is derived from an EMBL/GenBank/DDBJ whole genome shotgun (WGS) entry which is preliminary data.</text>
</comment>